<name>A0A9N7RG70_STRHE</name>
<keyword evidence="3" id="KW-0134">Cell wall</keyword>
<dbReference type="PROSITE" id="PS51277">
    <property type="entry name" value="BURP"/>
    <property type="match status" value="1"/>
</dbReference>
<evidence type="ECO:0000256" key="5">
    <source>
        <dbReference type="ARBA" id="ARBA00022729"/>
    </source>
</evidence>
<evidence type="ECO:0000256" key="4">
    <source>
        <dbReference type="ARBA" id="ARBA00022523"/>
    </source>
</evidence>
<keyword evidence="4" id="KW-0052">Apoplast</keyword>
<dbReference type="PANTHER" id="PTHR31458:SF18">
    <property type="entry name" value="BURP DOMAIN-CONTAINING PROTEIN-RELATED"/>
    <property type="match status" value="1"/>
</dbReference>
<evidence type="ECO:0000256" key="2">
    <source>
        <dbReference type="ARBA" id="ARBA00004271"/>
    </source>
</evidence>
<proteinExistence type="predicted"/>
<evidence type="ECO:0000313" key="9">
    <source>
        <dbReference type="EMBL" id="CAA0826738.1"/>
    </source>
</evidence>
<feature type="domain" description="BURP" evidence="8">
    <location>
        <begin position="425"/>
        <end position="639"/>
    </location>
</feature>
<dbReference type="PANTHER" id="PTHR31458">
    <property type="entry name" value="POLYGALACTURONASE 1 BETA-LIKE PROTEIN 2"/>
    <property type="match status" value="1"/>
</dbReference>
<comment type="subcellular location">
    <subcellularLocation>
        <location evidence="1">Secreted</location>
        <location evidence="1">Cell wall</location>
    </subcellularLocation>
    <subcellularLocation>
        <location evidence="2">Secreted</location>
        <location evidence="2">Extracellular space</location>
        <location evidence="2">Apoplast</location>
    </subcellularLocation>
</comment>
<evidence type="ECO:0000256" key="7">
    <source>
        <dbReference type="SAM" id="SignalP"/>
    </source>
</evidence>
<dbReference type="AlphaFoldDB" id="A0A9N7RG70"/>
<sequence>MDKATTIKLNITFFSIFFSLLSLSCSNVNSLSEEPNATTPNLTKLKLINPFTPKASLIRYWKNHISKNTPLPPFLLSKASPLSPVESSFFAELVSRDSLSSHLAAFCSSGNLLCPLDSKPVLEKRNADDANFTSYTNKAFPNYGNARLGGADSFKSYSEGINFASGSFARYSRAATGHRESFAAYSGDANVAANNFTSYAVGAGGGSGDFKSYAPRVNVPDNEFASYDSNADGHRLTFTSYADDTNSGKQSFAGYGKSGNSAPVGFASYGSSSNVVGSIFSGYGESGNAANDSFKSYTTNANNPNNNFKSYGAGGNGGLDGFASYRDLANAGSDAFQSYGKGSSSEKTSFSNYGKSFNGGSDTFKEYAKGSVGQLVGFKIYSASTTFKEYAKRNGVTFAQYTKPGENPSKIVRKTGSLAVEQGKFFRESLLKQGTVTRMPNITDRMPRRSFLPPGIESKLPFSTNRLPEMRQAFQARAGSAEARVLENAVAECEREPSQGETKRCVGSAERMIDFAVSVLGRDAAVRTTEGVGGSGGDVAIGRVEGIDGGRVTRSVSCHQSLYPYLLYYCHEVPKVRVYEVDIHDVESKVKINRGVAICHLDTSAWSPGHGAFLALGSGPGKIEVCHWIFENDMAWTKAD</sequence>
<dbReference type="EMBL" id="CACSLK010027624">
    <property type="protein sequence ID" value="CAA0826738.1"/>
    <property type="molecule type" value="Genomic_DNA"/>
</dbReference>
<dbReference type="InterPro" id="IPR004873">
    <property type="entry name" value="BURP_dom"/>
</dbReference>
<gene>
    <name evidence="9" type="ORF">SHERM_01934</name>
</gene>
<keyword evidence="5 7" id="KW-0732">Signal</keyword>
<evidence type="ECO:0000256" key="3">
    <source>
        <dbReference type="ARBA" id="ARBA00022512"/>
    </source>
</evidence>
<dbReference type="GO" id="GO:0048046">
    <property type="term" value="C:apoplast"/>
    <property type="evidence" value="ECO:0007669"/>
    <property type="project" value="UniProtKB-SubCell"/>
</dbReference>
<keyword evidence="3" id="KW-0964">Secreted</keyword>
<evidence type="ECO:0000259" key="8">
    <source>
        <dbReference type="PROSITE" id="PS51277"/>
    </source>
</evidence>
<dbReference type="OrthoDB" id="773062at2759"/>
<protein>
    <submittedName>
        <fullName evidence="9">Probable polygalacturonase non-catalytic subunit JP630</fullName>
    </submittedName>
</protein>
<dbReference type="Proteomes" id="UP001153555">
    <property type="component" value="Unassembled WGS sequence"/>
</dbReference>
<dbReference type="InterPro" id="IPR051897">
    <property type="entry name" value="PG-associated_BURP"/>
</dbReference>
<dbReference type="Pfam" id="PF03181">
    <property type="entry name" value="BURP"/>
    <property type="match status" value="1"/>
</dbReference>
<accession>A0A9N7RG70</accession>
<evidence type="ECO:0000256" key="6">
    <source>
        <dbReference type="ARBA" id="ARBA00023180"/>
    </source>
</evidence>
<keyword evidence="10" id="KW-1185">Reference proteome</keyword>
<feature type="chain" id="PRO_5040511379" evidence="7">
    <location>
        <begin position="27"/>
        <end position="640"/>
    </location>
</feature>
<organism evidence="9 10">
    <name type="scientific">Striga hermonthica</name>
    <name type="common">Purple witchweed</name>
    <name type="synonym">Buchnera hermonthica</name>
    <dbReference type="NCBI Taxonomy" id="68872"/>
    <lineage>
        <taxon>Eukaryota</taxon>
        <taxon>Viridiplantae</taxon>
        <taxon>Streptophyta</taxon>
        <taxon>Embryophyta</taxon>
        <taxon>Tracheophyta</taxon>
        <taxon>Spermatophyta</taxon>
        <taxon>Magnoliopsida</taxon>
        <taxon>eudicotyledons</taxon>
        <taxon>Gunneridae</taxon>
        <taxon>Pentapetalae</taxon>
        <taxon>asterids</taxon>
        <taxon>lamiids</taxon>
        <taxon>Lamiales</taxon>
        <taxon>Orobanchaceae</taxon>
        <taxon>Buchnereae</taxon>
        <taxon>Striga</taxon>
    </lineage>
</organism>
<comment type="caution">
    <text evidence="9">The sequence shown here is derived from an EMBL/GenBank/DDBJ whole genome shotgun (WGS) entry which is preliminary data.</text>
</comment>
<dbReference type="PROSITE" id="PS51257">
    <property type="entry name" value="PROKAR_LIPOPROTEIN"/>
    <property type="match status" value="1"/>
</dbReference>
<evidence type="ECO:0000313" key="10">
    <source>
        <dbReference type="Proteomes" id="UP001153555"/>
    </source>
</evidence>
<keyword evidence="6" id="KW-0325">Glycoprotein</keyword>
<evidence type="ECO:0000256" key="1">
    <source>
        <dbReference type="ARBA" id="ARBA00004191"/>
    </source>
</evidence>
<dbReference type="SMART" id="SM01045">
    <property type="entry name" value="BURP"/>
    <property type="match status" value="1"/>
</dbReference>
<reference evidence="9" key="1">
    <citation type="submission" date="2019-12" db="EMBL/GenBank/DDBJ databases">
        <authorList>
            <person name="Scholes J."/>
        </authorList>
    </citation>
    <scope>NUCLEOTIDE SEQUENCE</scope>
</reference>
<feature type="signal peptide" evidence="7">
    <location>
        <begin position="1"/>
        <end position="26"/>
    </location>
</feature>